<name>A0ABR1MTN7_9PEZI</name>
<evidence type="ECO:0000313" key="3">
    <source>
        <dbReference type="Proteomes" id="UP001367316"/>
    </source>
</evidence>
<keyword evidence="3" id="KW-1185">Reference proteome</keyword>
<feature type="compositionally biased region" description="Low complexity" evidence="1">
    <location>
        <begin position="263"/>
        <end position="278"/>
    </location>
</feature>
<dbReference type="Proteomes" id="UP001367316">
    <property type="component" value="Unassembled WGS sequence"/>
</dbReference>
<dbReference type="EMBL" id="JBBPBF010000061">
    <property type="protein sequence ID" value="KAK7605909.1"/>
    <property type="molecule type" value="Genomic_DNA"/>
</dbReference>
<comment type="caution">
    <text evidence="2">The sequence shown here is derived from an EMBL/GenBank/DDBJ whole genome shotgun (WGS) entry which is preliminary data.</text>
</comment>
<proteinExistence type="predicted"/>
<feature type="region of interest" description="Disordered" evidence="1">
    <location>
        <begin position="1"/>
        <end position="27"/>
    </location>
</feature>
<protein>
    <submittedName>
        <fullName evidence="2">Uncharacterized protein</fullName>
    </submittedName>
</protein>
<feature type="region of interest" description="Disordered" evidence="1">
    <location>
        <begin position="237"/>
        <end position="296"/>
    </location>
</feature>
<accession>A0ABR1MTN7</accession>
<sequence length="326" mass="36513">MNNSAGHSYTLRPRTPKPNVERPPSPTTCAISTLWRGRTGRQILEGERMRWTPSDWRLFRIYAARYQWSTAAAGIPMTELKELQKELLVYTGSRRLNKVIADKLHSAVVYDLGGRLPGAALGWPRWTQRWFLDPTWDGDANPPLRQPVTPFQWVSALGFSWTHWWTPPDRQRVFLLLRLLDHHCVDGHALLLLGHALDSYIRARSRSTATVVSSIAPPSSSKPCSLSPIVTVYESAPDAEDASCPQSSDDLDSSRPPSPPNEPSVASSSFSSSSSLLSTTDLHFGSPSRSVPDDDSLLYQHAAGDCELEQYKRAKQDAWEYMEAQR</sequence>
<evidence type="ECO:0000313" key="2">
    <source>
        <dbReference type="EMBL" id="KAK7605909.1"/>
    </source>
</evidence>
<organism evidence="2 3">
    <name type="scientific">Phyllosticta paracitricarpa</name>
    <dbReference type="NCBI Taxonomy" id="2016321"/>
    <lineage>
        <taxon>Eukaryota</taxon>
        <taxon>Fungi</taxon>
        <taxon>Dikarya</taxon>
        <taxon>Ascomycota</taxon>
        <taxon>Pezizomycotina</taxon>
        <taxon>Dothideomycetes</taxon>
        <taxon>Dothideomycetes incertae sedis</taxon>
        <taxon>Botryosphaeriales</taxon>
        <taxon>Phyllostictaceae</taxon>
        <taxon>Phyllosticta</taxon>
    </lineage>
</organism>
<evidence type="ECO:0000256" key="1">
    <source>
        <dbReference type="SAM" id="MobiDB-lite"/>
    </source>
</evidence>
<gene>
    <name evidence="2" type="ORF">JOL62DRAFT_392271</name>
</gene>
<reference evidence="2 3" key="1">
    <citation type="submission" date="2024-04" db="EMBL/GenBank/DDBJ databases">
        <title>Phyllosticta paracitricarpa is synonymous to the EU quarantine fungus P. citricarpa based on phylogenomic analyses.</title>
        <authorList>
            <consortium name="Lawrence Berkeley National Laboratory"/>
            <person name="Van ingen-buijs V.A."/>
            <person name="Van westerhoven A.C."/>
            <person name="Haridas S."/>
            <person name="Skiadas P."/>
            <person name="Martin F."/>
            <person name="Groenewald J.Z."/>
            <person name="Crous P.W."/>
            <person name="Seidl M.F."/>
        </authorList>
    </citation>
    <scope>NUCLEOTIDE SEQUENCE [LARGE SCALE GENOMIC DNA]</scope>
    <source>
        <strain evidence="2 3">CBS 141358</strain>
    </source>
</reference>